<evidence type="ECO:0000313" key="2">
    <source>
        <dbReference type="EMBL" id="GLB37964.1"/>
    </source>
</evidence>
<feature type="compositionally biased region" description="Low complexity" evidence="1">
    <location>
        <begin position="1"/>
        <end position="14"/>
    </location>
</feature>
<dbReference type="Proteomes" id="UP001063166">
    <property type="component" value="Unassembled WGS sequence"/>
</dbReference>
<proteinExistence type="predicted"/>
<organism evidence="2 3">
    <name type="scientific">Lyophyllum shimeji</name>
    <name type="common">Hon-shimeji</name>
    <name type="synonym">Tricholoma shimeji</name>
    <dbReference type="NCBI Taxonomy" id="47721"/>
    <lineage>
        <taxon>Eukaryota</taxon>
        <taxon>Fungi</taxon>
        <taxon>Dikarya</taxon>
        <taxon>Basidiomycota</taxon>
        <taxon>Agaricomycotina</taxon>
        <taxon>Agaricomycetes</taxon>
        <taxon>Agaricomycetidae</taxon>
        <taxon>Agaricales</taxon>
        <taxon>Tricholomatineae</taxon>
        <taxon>Lyophyllaceae</taxon>
        <taxon>Lyophyllum</taxon>
    </lineage>
</organism>
<keyword evidence="3" id="KW-1185">Reference proteome</keyword>
<feature type="region of interest" description="Disordered" evidence="1">
    <location>
        <begin position="1"/>
        <end position="74"/>
    </location>
</feature>
<reference evidence="2" key="1">
    <citation type="submission" date="2022-07" db="EMBL/GenBank/DDBJ databases">
        <title>The genome of Lyophyllum shimeji provides insight into the initial evolution of ectomycorrhizal fungal genome.</title>
        <authorList>
            <person name="Kobayashi Y."/>
            <person name="Shibata T."/>
            <person name="Hirakawa H."/>
            <person name="Shigenobu S."/>
            <person name="Nishiyama T."/>
            <person name="Yamada A."/>
            <person name="Hasebe M."/>
            <person name="Kawaguchi M."/>
        </authorList>
    </citation>
    <scope>NUCLEOTIDE SEQUENCE</scope>
    <source>
        <strain evidence="2">AT787</strain>
    </source>
</reference>
<feature type="region of interest" description="Disordered" evidence="1">
    <location>
        <begin position="170"/>
        <end position="190"/>
    </location>
</feature>
<gene>
    <name evidence="2" type="ORF">LshimejAT787_0410150</name>
</gene>
<name>A0A9P3PM53_LYOSH</name>
<dbReference type="OrthoDB" id="3024837at2759"/>
<comment type="caution">
    <text evidence="2">The sequence shown here is derived from an EMBL/GenBank/DDBJ whole genome shotgun (WGS) entry which is preliminary data.</text>
</comment>
<dbReference type="AlphaFoldDB" id="A0A9P3PM53"/>
<evidence type="ECO:0000256" key="1">
    <source>
        <dbReference type="SAM" id="MobiDB-lite"/>
    </source>
</evidence>
<accession>A0A9P3PM53</accession>
<evidence type="ECO:0000313" key="3">
    <source>
        <dbReference type="Proteomes" id="UP001063166"/>
    </source>
</evidence>
<dbReference type="EMBL" id="BRPK01000004">
    <property type="protein sequence ID" value="GLB37964.1"/>
    <property type="molecule type" value="Genomic_DNA"/>
</dbReference>
<feature type="compositionally biased region" description="Acidic residues" evidence="1">
    <location>
        <begin position="58"/>
        <end position="74"/>
    </location>
</feature>
<protein>
    <submittedName>
        <fullName evidence="2">Uncharacterized protein</fullName>
    </submittedName>
</protein>
<sequence>MASPVASTSSVTTTRKASKNPGLALRLAQEVSEASSSGPSLKLRRLSPVHSLSNTPELEPDWDNDDSACESGDEDGAQYVYIAADSPFYRGPSSPRTSSYLALNGYPFACDALAEEEPLFSPRALFDDDPGSELEDSTGVVIVDADSAHDMDSRSTSEWNLIEVKRPLDQVKRAPTTVEREDSEASRHYF</sequence>